<dbReference type="Proteomes" id="UP000541352">
    <property type="component" value="Unassembled WGS sequence"/>
</dbReference>
<name>A0A7W5ZIW3_9BACT</name>
<keyword evidence="4" id="KW-1185">Reference proteome</keyword>
<dbReference type="GO" id="GO:0016787">
    <property type="term" value="F:hydrolase activity"/>
    <property type="evidence" value="ECO:0007669"/>
    <property type="project" value="InterPro"/>
</dbReference>
<accession>A0A7W5ZIW3</accession>
<dbReference type="Pfam" id="PF06439">
    <property type="entry name" value="3keto-disac_hyd"/>
    <property type="match status" value="1"/>
</dbReference>
<dbReference type="Gene3D" id="2.60.120.560">
    <property type="entry name" value="Exo-inulinase, domain 1"/>
    <property type="match status" value="1"/>
</dbReference>
<reference evidence="3 4" key="1">
    <citation type="submission" date="2020-08" db="EMBL/GenBank/DDBJ databases">
        <title>Genomic Encyclopedia of Type Strains, Phase IV (KMG-IV): sequencing the most valuable type-strain genomes for metagenomic binning, comparative biology and taxonomic classification.</title>
        <authorList>
            <person name="Goeker M."/>
        </authorList>
    </citation>
    <scope>NUCLEOTIDE SEQUENCE [LARGE SCALE GENOMIC DNA]</scope>
    <source>
        <strain evidence="3 4">DSM 17976</strain>
    </source>
</reference>
<feature type="signal peptide" evidence="1">
    <location>
        <begin position="1"/>
        <end position="19"/>
    </location>
</feature>
<dbReference type="RefSeq" id="WP_183971310.1">
    <property type="nucleotide sequence ID" value="NZ_JACIBY010000001.1"/>
</dbReference>
<dbReference type="AlphaFoldDB" id="A0A7W5ZIW3"/>
<sequence>MKVKSLLASLLFCTSLSYAQSEDNTLTKKEKTEGWKLLWDGKTNAGWKSTKADGFPATGWSTEGGVLKVLKSARGGDIITTNKYKNFVLKIDFKLTEGANSGIKYFVNSSGIGCEYQVLDDDKHPDAKAGVEGNRTLGSLYDLITADPKKPLKKDDFNTAMIVVNNNHVEHWLNGVKIVEYDRNNQMWRALVNYSKYKKYADFGNATEAPILLQDHGDEVWFKNIKILEKK</sequence>
<organism evidence="3 4">
    <name type="scientific">Runella defluvii</name>
    <dbReference type="NCBI Taxonomy" id="370973"/>
    <lineage>
        <taxon>Bacteria</taxon>
        <taxon>Pseudomonadati</taxon>
        <taxon>Bacteroidota</taxon>
        <taxon>Cytophagia</taxon>
        <taxon>Cytophagales</taxon>
        <taxon>Spirosomataceae</taxon>
        <taxon>Runella</taxon>
    </lineage>
</organism>
<gene>
    <name evidence="3" type="ORF">FHS57_000558</name>
</gene>
<evidence type="ECO:0000256" key="1">
    <source>
        <dbReference type="SAM" id="SignalP"/>
    </source>
</evidence>
<keyword evidence="1" id="KW-0732">Signal</keyword>
<feature type="domain" description="3-keto-alpha-glucoside-1,2-lyase/3-keto-2-hydroxy-glucal hydratase" evidence="2">
    <location>
        <begin position="34"/>
        <end position="227"/>
    </location>
</feature>
<evidence type="ECO:0000259" key="2">
    <source>
        <dbReference type="Pfam" id="PF06439"/>
    </source>
</evidence>
<comment type="caution">
    <text evidence="3">The sequence shown here is derived from an EMBL/GenBank/DDBJ whole genome shotgun (WGS) entry which is preliminary data.</text>
</comment>
<feature type="chain" id="PRO_5030579739" description="3-keto-alpha-glucoside-1,2-lyase/3-keto-2-hydroxy-glucal hydratase domain-containing protein" evidence="1">
    <location>
        <begin position="20"/>
        <end position="231"/>
    </location>
</feature>
<dbReference type="InterPro" id="IPR010496">
    <property type="entry name" value="AL/BT2_dom"/>
</dbReference>
<protein>
    <recommendedName>
        <fullName evidence="2">3-keto-alpha-glucoside-1,2-lyase/3-keto-2-hydroxy-glucal hydratase domain-containing protein</fullName>
    </recommendedName>
</protein>
<proteinExistence type="predicted"/>
<evidence type="ECO:0000313" key="4">
    <source>
        <dbReference type="Proteomes" id="UP000541352"/>
    </source>
</evidence>
<evidence type="ECO:0000313" key="3">
    <source>
        <dbReference type="EMBL" id="MBB3836576.1"/>
    </source>
</evidence>
<dbReference type="EMBL" id="JACIBY010000001">
    <property type="protein sequence ID" value="MBB3836576.1"/>
    <property type="molecule type" value="Genomic_DNA"/>
</dbReference>